<gene>
    <name evidence="3" type="ORF">CVLEPA_LOCUS18411</name>
</gene>
<feature type="region of interest" description="Disordered" evidence="1">
    <location>
        <begin position="1"/>
        <end position="35"/>
    </location>
</feature>
<organism evidence="3 4">
    <name type="scientific">Clavelina lepadiformis</name>
    <name type="common">Light-bulb sea squirt</name>
    <name type="synonym">Ascidia lepadiformis</name>
    <dbReference type="NCBI Taxonomy" id="159417"/>
    <lineage>
        <taxon>Eukaryota</taxon>
        <taxon>Metazoa</taxon>
        <taxon>Chordata</taxon>
        <taxon>Tunicata</taxon>
        <taxon>Ascidiacea</taxon>
        <taxon>Aplousobranchia</taxon>
        <taxon>Clavelinidae</taxon>
        <taxon>Clavelina</taxon>
    </lineage>
</organism>
<evidence type="ECO:0000259" key="2">
    <source>
        <dbReference type="PROSITE" id="PS50106"/>
    </source>
</evidence>
<dbReference type="Pfam" id="PF00595">
    <property type="entry name" value="PDZ"/>
    <property type="match status" value="1"/>
</dbReference>
<dbReference type="InterPro" id="IPR036034">
    <property type="entry name" value="PDZ_sf"/>
</dbReference>
<comment type="caution">
    <text evidence="3">The sequence shown here is derived from an EMBL/GenBank/DDBJ whole genome shotgun (WGS) entry which is preliminary data.</text>
</comment>
<sequence length="146" mass="16837">MSDRKKWKNKKTEFPEQCSPPPYEPPPPWIPPKERWNDSNYNNNLITFLPRTVVLERSGDHRLGFNIRGGPAHEYGVYVSKVLAGSEAEKLGLKSGDKILQVNDVDYCDIPHEEAVEILQESDILEMKVKYFPYGYSLQQNRIGMI</sequence>
<reference evidence="3 4" key="1">
    <citation type="submission" date="2024-02" db="EMBL/GenBank/DDBJ databases">
        <authorList>
            <person name="Daric V."/>
            <person name="Darras S."/>
        </authorList>
    </citation>
    <scope>NUCLEOTIDE SEQUENCE [LARGE SCALE GENOMIC DNA]</scope>
</reference>
<dbReference type="Gene3D" id="2.30.42.10">
    <property type="match status" value="1"/>
</dbReference>
<dbReference type="PROSITE" id="PS50106">
    <property type="entry name" value="PDZ"/>
    <property type="match status" value="1"/>
</dbReference>
<evidence type="ECO:0000256" key="1">
    <source>
        <dbReference type="SAM" id="MobiDB-lite"/>
    </source>
</evidence>
<dbReference type="EMBL" id="CAWYQH010000102">
    <property type="protein sequence ID" value="CAK8686481.1"/>
    <property type="molecule type" value="Genomic_DNA"/>
</dbReference>
<proteinExistence type="predicted"/>
<accession>A0ABP0G3R5</accession>
<evidence type="ECO:0000313" key="3">
    <source>
        <dbReference type="EMBL" id="CAK8686481.1"/>
    </source>
</evidence>
<dbReference type="PANTHER" id="PTHR14063">
    <property type="entry name" value="PROTEIN LIN-7 HOMOLOG"/>
    <property type="match status" value="1"/>
</dbReference>
<protein>
    <recommendedName>
        <fullName evidence="2">PDZ domain-containing protein</fullName>
    </recommendedName>
</protein>
<feature type="domain" description="PDZ" evidence="2">
    <location>
        <begin position="52"/>
        <end position="122"/>
    </location>
</feature>
<dbReference type="InterPro" id="IPR051109">
    <property type="entry name" value="MAM_complex_regulator"/>
</dbReference>
<evidence type="ECO:0000313" key="4">
    <source>
        <dbReference type="Proteomes" id="UP001642483"/>
    </source>
</evidence>
<dbReference type="SUPFAM" id="SSF50156">
    <property type="entry name" value="PDZ domain-like"/>
    <property type="match status" value="1"/>
</dbReference>
<feature type="compositionally biased region" description="Pro residues" evidence="1">
    <location>
        <begin position="18"/>
        <end position="31"/>
    </location>
</feature>
<name>A0ABP0G3R5_CLALP</name>
<feature type="compositionally biased region" description="Basic and acidic residues" evidence="1">
    <location>
        <begin position="1"/>
        <end position="14"/>
    </location>
</feature>
<dbReference type="SMART" id="SM00228">
    <property type="entry name" value="PDZ"/>
    <property type="match status" value="1"/>
</dbReference>
<keyword evidence="4" id="KW-1185">Reference proteome</keyword>
<dbReference type="InterPro" id="IPR001478">
    <property type="entry name" value="PDZ"/>
</dbReference>
<dbReference type="Proteomes" id="UP001642483">
    <property type="component" value="Unassembled WGS sequence"/>
</dbReference>